<name>A0A7G9SNG8_9GAMM</name>
<evidence type="ECO:0000256" key="1">
    <source>
        <dbReference type="SAM" id="SignalP"/>
    </source>
</evidence>
<evidence type="ECO:0000313" key="3">
    <source>
        <dbReference type="Proteomes" id="UP000515804"/>
    </source>
</evidence>
<dbReference type="RefSeq" id="WP_187551914.1">
    <property type="nucleotide sequence ID" value="NZ_BMZL01000012.1"/>
</dbReference>
<reference evidence="2 3" key="1">
    <citation type="submission" date="2020-08" db="EMBL/GenBank/DDBJ databases">
        <title>Genome sequence of Thermomonas carbonis KCTC 42013T.</title>
        <authorList>
            <person name="Hyun D.-W."/>
            <person name="Bae J.-W."/>
        </authorList>
    </citation>
    <scope>NUCLEOTIDE SEQUENCE [LARGE SCALE GENOMIC DNA]</scope>
    <source>
        <strain evidence="2 3">KCTC 42013</strain>
    </source>
</reference>
<organism evidence="2 3">
    <name type="scientific">Thermomonas carbonis</name>
    <dbReference type="NCBI Taxonomy" id="1463158"/>
    <lineage>
        <taxon>Bacteria</taxon>
        <taxon>Pseudomonadati</taxon>
        <taxon>Pseudomonadota</taxon>
        <taxon>Gammaproteobacteria</taxon>
        <taxon>Lysobacterales</taxon>
        <taxon>Lysobacteraceae</taxon>
        <taxon>Thermomonas</taxon>
    </lineage>
</organism>
<proteinExistence type="predicted"/>
<accession>A0A7G9SNG8</accession>
<protein>
    <submittedName>
        <fullName evidence="2">Uncharacterized protein</fullName>
    </submittedName>
</protein>
<feature type="chain" id="PRO_5028983534" evidence="1">
    <location>
        <begin position="19"/>
        <end position="165"/>
    </location>
</feature>
<dbReference type="Proteomes" id="UP000515804">
    <property type="component" value="Chromosome"/>
</dbReference>
<feature type="signal peptide" evidence="1">
    <location>
        <begin position="1"/>
        <end position="18"/>
    </location>
</feature>
<dbReference type="KEGG" id="tcn:H9L16_12010"/>
<dbReference type="EMBL" id="CP060719">
    <property type="protein sequence ID" value="QNN69393.1"/>
    <property type="molecule type" value="Genomic_DNA"/>
</dbReference>
<keyword evidence="1" id="KW-0732">Signal</keyword>
<gene>
    <name evidence="2" type="ORF">H9L16_12010</name>
</gene>
<sequence length="165" mass="17588">MKLLVAASLLASCLSAHAGQDLQPINAEHAKVIQLTRALEERPLDPTARDARAWLLQWAEATPDVTILVCDILGPLPGTNVPNGPELLVQSMFGNAAFQLQHPESKGDPQKTQMAGVVSLLAAYRTYVKTDPGASIPHFDAWLAELAAGTLQTKLAPTITEKCSG</sequence>
<dbReference type="AlphaFoldDB" id="A0A7G9SNG8"/>
<evidence type="ECO:0000313" key="2">
    <source>
        <dbReference type="EMBL" id="QNN69393.1"/>
    </source>
</evidence>
<keyword evidence="3" id="KW-1185">Reference proteome</keyword>